<name>A0ACC2TXK4_9FUNG</name>
<keyword evidence="1" id="KW-0378">Hydrolase</keyword>
<dbReference type="Proteomes" id="UP001165960">
    <property type="component" value="Unassembled WGS sequence"/>
</dbReference>
<keyword evidence="2" id="KW-1185">Reference proteome</keyword>
<comment type="caution">
    <text evidence="1">The sequence shown here is derived from an EMBL/GenBank/DDBJ whole genome shotgun (WGS) entry which is preliminary data.</text>
</comment>
<accession>A0ACC2TXK4</accession>
<dbReference type="EC" id="3.1.3.16" evidence="1"/>
<gene>
    <name evidence="1" type="primary">PPT1_2</name>
    <name evidence="1" type="ORF">DSO57_1001695</name>
</gene>
<reference evidence="1" key="1">
    <citation type="submission" date="2022-04" db="EMBL/GenBank/DDBJ databases">
        <title>Genome of the entomopathogenic fungus Entomophthora muscae.</title>
        <authorList>
            <person name="Elya C."/>
            <person name="Lovett B.R."/>
            <person name="Lee E."/>
            <person name="Macias A.M."/>
            <person name="Hajek A.E."/>
            <person name="De Bivort B.L."/>
            <person name="Kasson M.T."/>
            <person name="De Fine Licht H.H."/>
            <person name="Stajich J.E."/>
        </authorList>
    </citation>
    <scope>NUCLEOTIDE SEQUENCE</scope>
    <source>
        <strain evidence="1">Berkeley</strain>
    </source>
</reference>
<proteinExistence type="predicted"/>
<sequence>MFTEEPTMVDISIPSDARLTVCGDTHGQYYDLLNIFEKNGGPPSPTNMYLFNGDFVDRGSFSVEIIFTLLAYKLLYPKGVFLNRGNHETDNMNKVYGFEGEVKAKYPFTFNALPLAHLIQNKILVVHGGLFSKDDVTLDDIRKINRFCQPPNEGLMCELLWSDPQPQNGRSPSKRGIGIQFGPDVTHNFLEKNNLDLLIRSHEVKDAGYVIEHEGKCVTVFSAPNYCDSVGNDGAFINISPELELKYTRFKAVPHPNVRPMQYANQFGSGLM</sequence>
<dbReference type="EMBL" id="QTSX02002133">
    <property type="protein sequence ID" value="KAJ9078947.1"/>
    <property type="molecule type" value="Genomic_DNA"/>
</dbReference>
<protein>
    <submittedName>
        <fullName evidence="1">Palmitoyl-protein thioesterase 1</fullName>
        <ecNumber evidence="1">3.1.3.16</ecNumber>
    </submittedName>
</protein>
<organism evidence="1 2">
    <name type="scientific">Entomophthora muscae</name>
    <dbReference type="NCBI Taxonomy" id="34485"/>
    <lineage>
        <taxon>Eukaryota</taxon>
        <taxon>Fungi</taxon>
        <taxon>Fungi incertae sedis</taxon>
        <taxon>Zoopagomycota</taxon>
        <taxon>Entomophthoromycotina</taxon>
        <taxon>Entomophthoromycetes</taxon>
        <taxon>Entomophthorales</taxon>
        <taxon>Entomophthoraceae</taxon>
        <taxon>Entomophthora</taxon>
    </lineage>
</organism>
<evidence type="ECO:0000313" key="1">
    <source>
        <dbReference type="EMBL" id="KAJ9078947.1"/>
    </source>
</evidence>
<evidence type="ECO:0000313" key="2">
    <source>
        <dbReference type="Proteomes" id="UP001165960"/>
    </source>
</evidence>